<dbReference type="InterPro" id="IPR032033">
    <property type="entry name" value="Cytochrome_P460"/>
</dbReference>
<evidence type="ECO:0000256" key="1">
    <source>
        <dbReference type="SAM" id="MobiDB-lite"/>
    </source>
</evidence>
<evidence type="ECO:0000256" key="2">
    <source>
        <dbReference type="SAM" id="SignalP"/>
    </source>
</evidence>
<proteinExistence type="predicted"/>
<dbReference type="OrthoDB" id="274365at2"/>
<keyword evidence="5" id="KW-1185">Reference proteome</keyword>
<dbReference type="KEGG" id="llu:AKJ09_04300"/>
<gene>
    <name evidence="4" type="ORF">AKJ09_04300</name>
</gene>
<evidence type="ECO:0000313" key="4">
    <source>
        <dbReference type="EMBL" id="AKU97636.1"/>
    </source>
</evidence>
<dbReference type="InterPro" id="IPR038142">
    <property type="entry name" value="Cytochrome_P460_sp"/>
</dbReference>
<dbReference type="CDD" id="cd20716">
    <property type="entry name" value="cyt_P460_fam"/>
    <property type="match status" value="1"/>
</dbReference>
<dbReference type="Proteomes" id="UP000064967">
    <property type="component" value="Chromosome"/>
</dbReference>
<evidence type="ECO:0000259" key="3">
    <source>
        <dbReference type="Pfam" id="PF16694"/>
    </source>
</evidence>
<dbReference type="PROSITE" id="PS51257">
    <property type="entry name" value="PROKAR_LIPOPROTEIN"/>
    <property type="match status" value="1"/>
</dbReference>
<feature type="chain" id="PRO_5005466122" description="Cytochrome P460 domain-containing protein" evidence="2">
    <location>
        <begin position="26"/>
        <end position="183"/>
    </location>
</feature>
<reference evidence="4 5" key="1">
    <citation type="submission" date="2015-08" db="EMBL/GenBank/DDBJ databases">
        <authorList>
            <person name="Babu N.S."/>
            <person name="Beckwith C.J."/>
            <person name="Beseler K.G."/>
            <person name="Brison A."/>
            <person name="Carone J.V."/>
            <person name="Caskin T.P."/>
            <person name="Diamond M."/>
            <person name="Durham M.E."/>
            <person name="Foxe J.M."/>
            <person name="Go M."/>
            <person name="Henderson B.A."/>
            <person name="Jones I.B."/>
            <person name="McGettigan J.A."/>
            <person name="Micheletti S.J."/>
            <person name="Nasrallah M.E."/>
            <person name="Ortiz D."/>
            <person name="Piller C.R."/>
            <person name="Privatt S.R."/>
            <person name="Schneider S.L."/>
            <person name="Sharp S."/>
            <person name="Smith T.C."/>
            <person name="Stanton J.D."/>
            <person name="Ullery H.E."/>
            <person name="Wilson R.J."/>
            <person name="Serrano M.G."/>
            <person name="Buck G."/>
            <person name="Lee V."/>
            <person name="Wang Y."/>
            <person name="Carvalho R."/>
            <person name="Voegtly L."/>
            <person name="Shi R."/>
            <person name="Duckworth R."/>
            <person name="Johnson A."/>
            <person name="Loviza R."/>
            <person name="Walstead R."/>
            <person name="Shah Z."/>
            <person name="Kiflezghi M."/>
            <person name="Wade K."/>
            <person name="Ball S.L."/>
            <person name="Bradley K.W."/>
            <person name="Asai D.J."/>
            <person name="Bowman C.A."/>
            <person name="Russell D.A."/>
            <person name="Pope W.H."/>
            <person name="Jacobs-Sera D."/>
            <person name="Hendrix R.W."/>
            <person name="Hatfull G.F."/>
        </authorList>
    </citation>
    <scope>NUCLEOTIDE SEQUENCE [LARGE SCALE GENOMIC DNA]</scope>
    <source>
        <strain evidence="4 5">DSM 27648</strain>
    </source>
</reference>
<feature type="region of interest" description="Disordered" evidence="1">
    <location>
        <begin position="28"/>
        <end position="57"/>
    </location>
</feature>
<dbReference type="AlphaFoldDB" id="A0A0K1PW62"/>
<name>A0A0K1PW62_9BACT</name>
<keyword evidence="2" id="KW-0732">Signal</keyword>
<organism evidence="4 5">
    <name type="scientific">Labilithrix luteola</name>
    <dbReference type="NCBI Taxonomy" id="1391654"/>
    <lineage>
        <taxon>Bacteria</taxon>
        <taxon>Pseudomonadati</taxon>
        <taxon>Myxococcota</taxon>
        <taxon>Polyangia</taxon>
        <taxon>Polyangiales</taxon>
        <taxon>Labilitrichaceae</taxon>
        <taxon>Labilithrix</taxon>
    </lineage>
</organism>
<feature type="signal peptide" evidence="2">
    <location>
        <begin position="1"/>
        <end position="25"/>
    </location>
</feature>
<dbReference type="EMBL" id="CP012333">
    <property type="protein sequence ID" value="AKU97636.1"/>
    <property type="molecule type" value="Genomic_DNA"/>
</dbReference>
<evidence type="ECO:0000313" key="5">
    <source>
        <dbReference type="Proteomes" id="UP000064967"/>
    </source>
</evidence>
<accession>A0A0K1PW62</accession>
<dbReference type="STRING" id="1391654.AKJ09_04300"/>
<dbReference type="Gene3D" id="3.50.70.20">
    <property type="entry name" value="Cytochrome P460"/>
    <property type="match status" value="1"/>
</dbReference>
<dbReference type="RefSeq" id="WP_146648740.1">
    <property type="nucleotide sequence ID" value="NZ_CP012333.1"/>
</dbReference>
<sequence>MDALLRGRRLLLSVSLAVATLVACGSPGGQKPVGVSDRAAGRSPSSESPDGGVRDGAASLPAGYRSKFTKVNKARFVSSGHASGRWEADVWANDLAQQALASRSRDVPVGAVIVEEHYERTSDGAAGPVMVMEKREKGFSLHHGDWKWTVVGSAGQLVREGFIEQCAGCHDDAPMDGLFPIVE</sequence>
<dbReference type="Pfam" id="PF16694">
    <property type="entry name" value="Cytochrome_P460"/>
    <property type="match status" value="1"/>
</dbReference>
<protein>
    <recommendedName>
        <fullName evidence="3">Cytochrome P460 domain-containing protein</fullName>
    </recommendedName>
</protein>
<feature type="domain" description="Cytochrome P460" evidence="3">
    <location>
        <begin position="81"/>
        <end position="173"/>
    </location>
</feature>